<accession>A0A6A5C9E0</accession>
<evidence type="ECO:0000256" key="1">
    <source>
        <dbReference type="ARBA" id="ARBA00022786"/>
    </source>
</evidence>
<dbReference type="PROSITE" id="PS50127">
    <property type="entry name" value="UBC_2"/>
    <property type="match status" value="1"/>
</dbReference>
<dbReference type="PANTHER" id="PTHR24068">
    <property type="entry name" value="UBIQUITIN-CONJUGATING ENZYME E2"/>
    <property type="match status" value="1"/>
</dbReference>
<dbReference type="VEuPathDB" id="AmoebaDB:NfTy_003890"/>
<dbReference type="OrthoDB" id="6508832at2759"/>
<dbReference type="Proteomes" id="UP000444721">
    <property type="component" value="Unassembled WGS sequence"/>
</dbReference>
<protein>
    <recommendedName>
        <fullName evidence="2">UBC core domain-containing protein</fullName>
    </recommendedName>
</protein>
<name>A0A6A5C9E0_NAEFO</name>
<dbReference type="VEuPathDB" id="AmoebaDB:NF0002080"/>
<dbReference type="GeneID" id="68114771"/>
<dbReference type="Gene3D" id="3.10.110.10">
    <property type="entry name" value="Ubiquitin Conjugating Enzyme"/>
    <property type="match status" value="1"/>
</dbReference>
<keyword evidence="1" id="KW-0833">Ubl conjugation pathway</keyword>
<evidence type="ECO:0000259" key="2">
    <source>
        <dbReference type="PROSITE" id="PS50127"/>
    </source>
</evidence>
<gene>
    <name evidence="3" type="ORF">FDP41_007553</name>
</gene>
<reference evidence="3 4" key="1">
    <citation type="journal article" date="2019" name="Sci. Rep.">
        <title>Nanopore sequencing improves the draft genome of the human pathogenic amoeba Naegleria fowleri.</title>
        <authorList>
            <person name="Liechti N."/>
            <person name="Schurch N."/>
            <person name="Bruggmann R."/>
            <person name="Wittwer M."/>
        </authorList>
    </citation>
    <scope>NUCLEOTIDE SEQUENCE [LARGE SCALE GENOMIC DNA]</scope>
    <source>
        <strain evidence="3 4">ATCC 30894</strain>
    </source>
</reference>
<dbReference type="SUPFAM" id="SSF54495">
    <property type="entry name" value="UBC-like"/>
    <property type="match status" value="1"/>
</dbReference>
<dbReference type="RefSeq" id="XP_044569089.1">
    <property type="nucleotide sequence ID" value="XM_044711311.1"/>
</dbReference>
<organism evidence="3 4">
    <name type="scientific">Naegleria fowleri</name>
    <name type="common">Brain eating amoeba</name>
    <dbReference type="NCBI Taxonomy" id="5763"/>
    <lineage>
        <taxon>Eukaryota</taxon>
        <taxon>Discoba</taxon>
        <taxon>Heterolobosea</taxon>
        <taxon>Tetramitia</taxon>
        <taxon>Eutetramitia</taxon>
        <taxon>Vahlkampfiidae</taxon>
        <taxon>Naegleria</taxon>
    </lineage>
</organism>
<dbReference type="InterPro" id="IPR000608">
    <property type="entry name" value="UBC"/>
</dbReference>
<evidence type="ECO:0000313" key="3">
    <source>
        <dbReference type="EMBL" id="KAF0984376.1"/>
    </source>
</evidence>
<proteinExistence type="predicted"/>
<dbReference type="SMART" id="SM00212">
    <property type="entry name" value="UBCc"/>
    <property type="match status" value="1"/>
</dbReference>
<feature type="domain" description="UBC core" evidence="2">
    <location>
        <begin position="5"/>
        <end position="138"/>
    </location>
</feature>
<sequence length="138" mass="15288">MSKVPRSFRLLEELEKGEKGFGDGTVSYGLVSSDDIMLKEWNGTIIGPPGTSFEGRIYSLRITCGDRYPDVAPTVKFLNRVNMSCVGPNGDIILSEFPMLGNQWTYTYDIAAILGALRKEMSSPKNRKNPQPTEGSTY</sequence>
<dbReference type="FunFam" id="3.10.110.10:FF:000026">
    <property type="entry name" value="Ubiquitin-conjugating enzyme E2 variant"/>
    <property type="match status" value="1"/>
</dbReference>
<dbReference type="AlphaFoldDB" id="A0A6A5C9E0"/>
<dbReference type="EMBL" id="VFQX01000003">
    <property type="protein sequence ID" value="KAF0984376.1"/>
    <property type="molecule type" value="Genomic_DNA"/>
</dbReference>
<dbReference type="Pfam" id="PF00179">
    <property type="entry name" value="UQ_con"/>
    <property type="match status" value="1"/>
</dbReference>
<comment type="caution">
    <text evidence="3">The sequence shown here is derived from an EMBL/GenBank/DDBJ whole genome shotgun (WGS) entry which is preliminary data.</text>
</comment>
<dbReference type="VEuPathDB" id="AmoebaDB:FDP41_007553"/>
<dbReference type="CDD" id="cd23807">
    <property type="entry name" value="UEV_UBE2V"/>
    <property type="match status" value="1"/>
</dbReference>
<dbReference type="InterPro" id="IPR016135">
    <property type="entry name" value="UBQ-conjugating_enzyme/RWD"/>
</dbReference>
<keyword evidence="4" id="KW-1185">Reference proteome</keyword>
<dbReference type="OMA" id="GPESCSY"/>
<evidence type="ECO:0000313" key="4">
    <source>
        <dbReference type="Proteomes" id="UP000444721"/>
    </source>
</evidence>